<accession>A0A3N4MGT7</accession>
<dbReference type="EMBL" id="RMBX01000001">
    <property type="protein sequence ID" value="RPD43081.1"/>
    <property type="molecule type" value="Genomic_DNA"/>
</dbReference>
<comment type="caution">
    <text evidence="2">The sequence shown here is derived from an EMBL/GenBank/DDBJ whole genome shotgun (WGS) entry which is preliminary data.</text>
</comment>
<keyword evidence="3" id="KW-1185">Reference proteome</keyword>
<feature type="compositionally biased region" description="Basic and acidic residues" evidence="1">
    <location>
        <begin position="467"/>
        <end position="481"/>
    </location>
</feature>
<dbReference type="AlphaFoldDB" id="A0A3N4MGT7"/>
<organism evidence="2 3">
    <name type="scientific">Chitinophaga barathri</name>
    <dbReference type="NCBI Taxonomy" id="1647451"/>
    <lineage>
        <taxon>Bacteria</taxon>
        <taxon>Pseudomonadati</taxon>
        <taxon>Bacteroidota</taxon>
        <taxon>Chitinophagia</taxon>
        <taxon>Chitinophagales</taxon>
        <taxon>Chitinophagaceae</taxon>
        <taxon>Chitinophaga</taxon>
    </lineage>
</organism>
<reference evidence="3" key="1">
    <citation type="submission" date="2018-11" db="EMBL/GenBank/DDBJ databases">
        <title>Chitinophaga lutea sp.nov., isolate from arsenic contaminated soil.</title>
        <authorList>
            <person name="Zong Y."/>
        </authorList>
    </citation>
    <scope>NUCLEOTIDE SEQUENCE [LARGE SCALE GENOMIC DNA]</scope>
    <source>
        <strain evidence="3">YLT18</strain>
    </source>
</reference>
<evidence type="ECO:0000256" key="1">
    <source>
        <dbReference type="SAM" id="MobiDB-lite"/>
    </source>
</evidence>
<feature type="region of interest" description="Disordered" evidence="1">
    <location>
        <begin position="188"/>
        <end position="213"/>
    </location>
</feature>
<feature type="compositionally biased region" description="Polar residues" evidence="1">
    <location>
        <begin position="440"/>
        <end position="451"/>
    </location>
</feature>
<feature type="compositionally biased region" description="Low complexity" evidence="1">
    <location>
        <begin position="382"/>
        <end position="393"/>
    </location>
</feature>
<dbReference type="Proteomes" id="UP000279089">
    <property type="component" value="Unassembled WGS sequence"/>
</dbReference>
<evidence type="ECO:0000313" key="3">
    <source>
        <dbReference type="Proteomes" id="UP000279089"/>
    </source>
</evidence>
<dbReference type="RefSeq" id="WP_120514352.1">
    <property type="nucleotide sequence ID" value="NZ_QXZY01000001.1"/>
</dbReference>
<gene>
    <name evidence="2" type="ORF">EG028_01960</name>
</gene>
<feature type="region of interest" description="Disordered" evidence="1">
    <location>
        <begin position="350"/>
        <end position="481"/>
    </location>
</feature>
<proteinExistence type="predicted"/>
<protein>
    <submittedName>
        <fullName evidence="2">Uncharacterized protein</fullName>
    </submittedName>
</protein>
<evidence type="ECO:0000313" key="2">
    <source>
        <dbReference type="EMBL" id="RPD43081.1"/>
    </source>
</evidence>
<name>A0A3N4MGT7_9BACT</name>
<sequence>MRQLQNTEYVLTNMETLGYSSQAIQSVRDSLLLGEENFKVFDYKIAENRLNVFDADMKVGKHSLFYNGFQGTQIPTFKNYAAEGVDTEVLIAKILNPPKGTGISNEQTHEYLQDITDQMTALRQLDHRLFHEIGGVLRPMLLGIDANTNKKFMSADRQLHRRNWFGSRDHVTLEDAAYLLMGRSVKVTTKPDPNLPENSQRNRRNLPQTSVASEPKPVEPFYWREIDFSKYKNSEGVTEQPPRYVLAKYDSNWGYDARSKFSDFRFPDLATAGELDKAVDLIERGKRYIAVTENPDHPTVVVLAHASRKTMYLLSNDDVNISLHHESFRTAEAQIAHDARREKFLSRFTAEGDNQQVGTDEVLHRPGQTTTAPKQSGEPPADDAALSAPASAAGLQSPISDKSADDRTVQGQMPAQGQPPAPDPGINSSAPNPEEVNKVINPQNKTSTATGKGRHQNLNRAIQPGRTIKEDPENKNRVKQG</sequence>